<dbReference type="SMART" id="SM00368">
    <property type="entry name" value="LRR_RI"/>
    <property type="match status" value="3"/>
</dbReference>
<dbReference type="InterPro" id="IPR001611">
    <property type="entry name" value="Leu-rich_rpt"/>
</dbReference>
<dbReference type="RefSeq" id="XP_029282229.1">
    <property type="nucleotide sequence ID" value="XM_029426369.1"/>
</dbReference>
<dbReference type="SUPFAM" id="SSF52047">
    <property type="entry name" value="RNI-like"/>
    <property type="match status" value="1"/>
</dbReference>
<dbReference type="AlphaFoldDB" id="A0A6J2PA45"/>
<dbReference type="OrthoDB" id="120976at2759"/>
<dbReference type="KEGG" id="cgob:115004672"/>
<dbReference type="PANTHER" id="PTHR24106">
    <property type="entry name" value="NACHT, LRR AND CARD DOMAINS-CONTAINING"/>
    <property type="match status" value="1"/>
</dbReference>
<dbReference type="Pfam" id="PF13516">
    <property type="entry name" value="LRR_6"/>
    <property type="match status" value="2"/>
</dbReference>
<dbReference type="Pfam" id="PF00560">
    <property type="entry name" value="LRR_1"/>
    <property type="match status" value="1"/>
</dbReference>
<accession>A0A6J2PA45</accession>
<evidence type="ECO:0000313" key="3">
    <source>
        <dbReference type="Proteomes" id="UP000504630"/>
    </source>
</evidence>
<gene>
    <name evidence="4" type="primary">LOC115004672</name>
</gene>
<evidence type="ECO:0000256" key="1">
    <source>
        <dbReference type="ARBA" id="ARBA00022614"/>
    </source>
</evidence>
<dbReference type="Proteomes" id="UP000504630">
    <property type="component" value="Unplaced"/>
</dbReference>
<organism evidence="3 4">
    <name type="scientific">Cottoperca gobio</name>
    <name type="common">Frogmouth</name>
    <name type="synonym">Aphritis gobio</name>
    <dbReference type="NCBI Taxonomy" id="56716"/>
    <lineage>
        <taxon>Eukaryota</taxon>
        <taxon>Metazoa</taxon>
        <taxon>Chordata</taxon>
        <taxon>Craniata</taxon>
        <taxon>Vertebrata</taxon>
        <taxon>Euteleostomi</taxon>
        <taxon>Actinopterygii</taxon>
        <taxon>Neopterygii</taxon>
        <taxon>Teleostei</taxon>
        <taxon>Neoteleostei</taxon>
        <taxon>Acanthomorphata</taxon>
        <taxon>Eupercaria</taxon>
        <taxon>Perciformes</taxon>
        <taxon>Notothenioidei</taxon>
        <taxon>Bovichtidae</taxon>
        <taxon>Cottoperca</taxon>
    </lineage>
</organism>
<dbReference type="InterPro" id="IPR051261">
    <property type="entry name" value="NLR"/>
</dbReference>
<keyword evidence="1" id="KW-0433">Leucine-rich repeat</keyword>
<proteinExistence type="predicted"/>
<dbReference type="GeneID" id="115004672"/>
<evidence type="ECO:0000313" key="4">
    <source>
        <dbReference type="RefSeq" id="XP_029282229.1"/>
    </source>
</evidence>
<dbReference type="InParanoid" id="A0A6J2PA45"/>
<dbReference type="InterPro" id="IPR032675">
    <property type="entry name" value="LRR_dom_sf"/>
</dbReference>
<sequence length="135" mass="15444">MFSLFRLGGYRLSEISWASLFSALKSNPPHLRELDLWDNKLQDSSVKLLCDLLESPDCRLETLRLRGCSLSEISWASLVSALKSNPPLLRELDLRDTNLQDSSEKLLRDLLESPDCRLETLRIDDELITAEEHTT</sequence>
<keyword evidence="2" id="KW-0677">Repeat</keyword>
<evidence type="ECO:0000256" key="2">
    <source>
        <dbReference type="ARBA" id="ARBA00022737"/>
    </source>
</evidence>
<protein>
    <submittedName>
        <fullName evidence="4">Ribonuclease inhibitor-like</fullName>
    </submittedName>
</protein>
<keyword evidence="3" id="KW-1185">Reference proteome</keyword>
<reference evidence="4" key="1">
    <citation type="submission" date="2025-08" db="UniProtKB">
        <authorList>
            <consortium name="RefSeq"/>
        </authorList>
    </citation>
    <scope>IDENTIFICATION</scope>
</reference>
<dbReference type="Gene3D" id="3.80.10.10">
    <property type="entry name" value="Ribonuclease Inhibitor"/>
    <property type="match status" value="1"/>
</dbReference>
<name>A0A6J2PA45_COTGO</name>